<evidence type="ECO:0000256" key="4">
    <source>
        <dbReference type="SAM" id="MobiDB-lite"/>
    </source>
</evidence>
<name>A0A223DQD2_KLEPN</name>
<reference evidence="8" key="1">
    <citation type="submission" date="2019-05" db="EMBL/GenBank/DDBJ databases">
        <title>Complete sequence of plasmid p447-IMP harbouring the metallo-beta-lactamase gene blaIMP-8.</title>
        <authorList>
            <person name="Zhan Z."/>
            <person name="Feng J."/>
            <person name="Jiang X."/>
            <person name="Liang Q."/>
            <person name="Liang L."/>
            <person name="Yuan M."/>
            <person name="Fang H."/>
            <person name="Li P."/>
            <person name="Zhou D."/>
        </authorList>
    </citation>
    <scope>NUCLEOTIDE SEQUENCE</scope>
    <source>
        <strain evidence="8">447</strain>
        <plasmid evidence="8">p447-IMP</plasmid>
    </source>
</reference>
<evidence type="ECO:0000256" key="2">
    <source>
        <dbReference type="ARBA" id="ARBA00022729"/>
    </source>
</evidence>
<dbReference type="GO" id="GO:0009297">
    <property type="term" value="P:pilus assembly"/>
    <property type="evidence" value="ECO:0007669"/>
    <property type="project" value="InterPro"/>
</dbReference>
<dbReference type="InterPro" id="IPR003522">
    <property type="entry name" value="T3SS_OM_pore_YscC"/>
</dbReference>
<evidence type="ECO:0000259" key="7">
    <source>
        <dbReference type="Pfam" id="PF07655"/>
    </source>
</evidence>
<keyword evidence="8" id="KW-0614">Plasmid</keyword>
<evidence type="ECO:0000259" key="6">
    <source>
        <dbReference type="Pfam" id="PF00263"/>
    </source>
</evidence>
<keyword evidence="3" id="KW-0472">Membrane</keyword>
<dbReference type="RefSeq" id="WP_172690091.1">
    <property type="nucleotide sequence ID" value="NZ_KY978631.1"/>
</dbReference>
<dbReference type="Pfam" id="PF00263">
    <property type="entry name" value="Secretin"/>
    <property type="match status" value="1"/>
</dbReference>
<feature type="signal peptide" evidence="5">
    <location>
        <begin position="1"/>
        <end position="22"/>
    </location>
</feature>
<sequence>MKMKKISALVAVSILLSGCAIQRINKNANAANDDIKNVSSELHKTFETRPAVRFHTEQWINPKPIKISEKELPSKVINCNITYKPGKSIDIYQFGQDVAMLCGVPVRVTPDAAMMLAGGGGSVGMNASQTRQTSTVPAPVVPTDSNGMIPLTGFNNTAAGSQQSFNQRSSGALISGVAYNGNISGLLDAVTAKLGVSWKYEGDKIYIYYLETKLFRIETSDAKNKLFSSIKSGISASAGTSSSSSGGTNSSSGVTGGSGSNSEAEIVMANDIYGDLKSTAESMLTPGMGRLSMNNTSGTIVVTDVPEVVRTIGEYITSENSSLSKQVSLTVKIYTISLDSSDEVGIDWNLVYKSLSGNYGVNLSNNFTNSTDAISGGFSVLDTASGKAAQFAGSDILFKALSEQVNITNVKTNNITTTNMAAVPLSVSSQATYLQSVSVAQTSNVGTTSSLNPGTVTTGTNITILPKVTTDNSRVMLTMVMDLSTLKQIRQINSPDNTSKLEAPNIDSNAINQRVWLRPNDTLIISGFEQDEKSGTKQGVGDPNNIVLGGGMKGSHKKSISVISITPSVTPSVL</sequence>
<dbReference type="GO" id="GO:0009306">
    <property type="term" value="P:protein secretion"/>
    <property type="evidence" value="ECO:0007669"/>
    <property type="project" value="InterPro"/>
</dbReference>
<dbReference type="PANTHER" id="PTHR30332">
    <property type="entry name" value="PROBABLE GENERAL SECRETION PATHWAY PROTEIN D"/>
    <property type="match status" value="1"/>
</dbReference>
<gene>
    <name evidence="8" type="primary">pilN</name>
</gene>
<dbReference type="PRINTS" id="PR01337">
    <property type="entry name" value="TYPE3OMGPROT"/>
</dbReference>
<evidence type="ECO:0000256" key="3">
    <source>
        <dbReference type="ARBA" id="ARBA00023136"/>
    </source>
</evidence>
<dbReference type="InterPro" id="IPR011514">
    <property type="entry name" value="Secretin_N_2"/>
</dbReference>
<dbReference type="InterPro" id="IPR050810">
    <property type="entry name" value="Bact_Secretion_Sys_Channel"/>
</dbReference>
<evidence type="ECO:0000256" key="5">
    <source>
        <dbReference type="SAM" id="SignalP"/>
    </source>
</evidence>
<feature type="domain" description="Secretin N-terminal" evidence="7">
    <location>
        <begin position="212"/>
        <end position="297"/>
    </location>
</feature>
<dbReference type="NCBIfam" id="TIGR02520">
    <property type="entry name" value="pilus_B_mal_scr"/>
    <property type="match status" value="1"/>
</dbReference>
<accession>A0A223DQD2</accession>
<dbReference type="InterPro" id="IPR004846">
    <property type="entry name" value="T2SS/T3SS_dom"/>
</dbReference>
<organism evidence="8">
    <name type="scientific">Klebsiella pneumoniae</name>
    <dbReference type="NCBI Taxonomy" id="573"/>
    <lineage>
        <taxon>Bacteria</taxon>
        <taxon>Pseudomonadati</taxon>
        <taxon>Pseudomonadota</taxon>
        <taxon>Gammaproteobacteria</taxon>
        <taxon>Enterobacterales</taxon>
        <taxon>Enterobacteriaceae</taxon>
        <taxon>Klebsiella/Raoultella group</taxon>
        <taxon>Klebsiella</taxon>
        <taxon>Klebsiella pneumoniae complex</taxon>
    </lineage>
</organism>
<protein>
    <submittedName>
        <fullName evidence="8">Type IV pilus lipoprotein PilN</fullName>
    </submittedName>
</protein>
<dbReference type="PANTHER" id="PTHR30332:SF24">
    <property type="entry name" value="SECRETIN GSPD-RELATED"/>
    <property type="match status" value="1"/>
</dbReference>
<evidence type="ECO:0000256" key="1">
    <source>
        <dbReference type="ARBA" id="ARBA00004442"/>
    </source>
</evidence>
<dbReference type="InterPro" id="IPR013359">
    <property type="entry name" value="Pilus_4B_PilN"/>
</dbReference>
<dbReference type="Pfam" id="PF07655">
    <property type="entry name" value="Secretin_N_2"/>
    <property type="match status" value="1"/>
</dbReference>
<keyword evidence="8" id="KW-0449">Lipoprotein</keyword>
<geneLocation type="plasmid" evidence="8">
    <name>p447-IMP</name>
</geneLocation>
<evidence type="ECO:0000313" key="8">
    <source>
        <dbReference type="EMBL" id="ASS84909.1"/>
    </source>
</evidence>
<feature type="domain" description="Type II/III secretion system secretin-like" evidence="6">
    <location>
        <begin position="400"/>
        <end position="540"/>
    </location>
</feature>
<dbReference type="EMBL" id="KY978631">
    <property type="protein sequence ID" value="ASS84909.1"/>
    <property type="molecule type" value="Genomic_DNA"/>
</dbReference>
<feature type="compositionally biased region" description="Low complexity" evidence="4">
    <location>
        <begin position="235"/>
        <end position="253"/>
    </location>
</feature>
<dbReference type="AlphaFoldDB" id="A0A223DQD2"/>
<feature type="region of interest" description="Disordered" evidence="4">
    <location>
        <begin position="235"/>
        <end position="261"/>
    </location>
</feature>
<dbReference type="PROSITE" id="PS51257">
    <property type="entry name" value="PROKAR_LIPOPROTEIN"/>
    <property type="match status" value="1"/>
</dbReference>
<feature type="chain" id="PRO_5012985330" evidence="5">
    <location>
        <begin position="23"/>
        <end position="574"/>
    </location>
</feature>
<keyword evidence="2 5" id="KW-0732">Signal</keyword>
<comment type="subcellular location">
    <subcellularLocation>
        <location evidence="1">Cell outer membrane</location>
    </subcellularLocation>
</comment>
<proteinExistence type="predicted"/>
<dbReference type="GO" id="GO:0009279">
    <property type="term" value="C:cell outer membrane"/>
    <property type="evidence" value="ECO:0007669"/>
    <property type="project" value="UniProtKB-SubCell"/>
</dbReference>